<evidence type="ECO:0000313" key="3">
    <source>
        <dbReference type="EMBL" id="MDJ1480190.1"/>
    </source>
</evidence>
<gene>
    <name evidence="3" type="ORF">QNI16_06820</name>
</gene>
<sequence>MKHFLLTFLLCFSVGLLMAQTKIEDEITSLENRRFDAQTNKKEAVLNEIYADDAIYTHSSGLRENKTDYIKHVLSGQWEYQKVTLEELNVQPFGTTAIGTGRVKINANTLMYTVVYLKRKGKWQLVNWTSTKLPPPQN</sequence>
<dbReference type="RefSeq" id="WP_313976765.1">
    <property type="nucleotide sequence ID" value="NZ_JASJOS010000003.1"/>
</dbReference>
<proteinExistence type="predicted"/>
<dbReference type="InterPro" id="IPR027843">
    <property type="entry name" value="DUF4440"/>
</dbReference>
<feature type="chain" id="PRO_5042196849" evidence="1">
    <location>
        <begin position="20"/>
        <end position="138"/>
    </location>
</feature>
<evidence type="ECO:0000256" key="1">
    <source>
        <dbReference type="SAM" id="SignalP"/>
    </source>
</evidence>
<dbReference type="Gene3D" id="3.10.450.50">
    <property type="match status" value="1"/>
</dbReference>
<dbReference type="SUPFAM" id="SSF54427">
    <property type="entry name" value="NTF2-like"/>
    <property type="match status" value="1"/>
</dbReference>
<feature type="signal peptide" evidence="1">
    <location>
        <begin position="1"/>
        <end position="19"/>
    </location>
</feature>
<feature type="domain" description="DUF4440" evidence="2">
    <location>
        <begin position="27"/>
        <end position="125"/>
    </location>
</feature>
<comment type="caution">
    <text evidence="3">The sequence shown here is derived from an EMBL/GenBank/DDBJ whole genome shotgun (WGS) entry which is preliminary data.</text>
</comment>
<dbReference type="EMBL" id="JASJOS010000003">
    <property type="protein sequence ID" value="MDJ1480190.1"/>
    <property type="molecule type" value="Genomic_DNA"/>
</dbReference>
<reference evidence="3" key="1">
    <citation type="submission" date="2023-05" db="EMBL/GenBank/DDBJ databases">
        <authorList>
            <person name="Zhang X."/>
        </authorList>
    </citation>
    <scope>NUCLEOTIDE SEQUENCE</scope>
    <source>
        <strain evidence="3">YF14B1</strain>
    </source>
</reference>
<dbReference type="AlphaFoldDB" id="A0AAE3QNA9"/>
<dbReference type="InterPro" id="IPR032710">
    <property type="entry name" value="NTF2-like_dom_sf"/>
</dbReference>
<evidence type="ECO:0000313" key="4">
    <source>
        <dbReference type="Proteomes" id="UP001241110"/>
    </source>
</evidence>
<evidence type="ECO:0000259" key="2">
    <source>
        <dbReference type="Pfam" id="PF14534"/>
    </source>
</evidence>
<dbReference type="Proteomes" id="UP001241110">
    <property type="component" value="Unassembled WGS sequence"/>
</dbReference>
<dbReference type="Pfam" id="PF14534">
    <property type="entry name" value="DUF4440"/>
    <property type="match status" value="1"/>
</dbReference>
<name>A0AAE3QNA9_9BACT</name>
<accession>A0AAE3QNA9</accession>
<organism evidence="3 4">
    <name type="scientific">Xanthocytophaga flava</name>
    <dbReference type="NCBI Taxonomy" id="3048013"/>
    <lineage>
        <taxon>Bacteria</taxon>
        <taxon>Pseudomonadati</taxon>
        <taxon>Bacteroidota</taxon>
        <taxon>Cytophagia</taxon>
        <taxon>Cytophagales</taxon>
        <taxon>Rhodocytophagaceae</taxon>
        <taxon>Xanthocytophaga</taxon>
    </lineage>
</organism>
<protein>
    <submittedName>
        <fullName evidence="3">Nuclear transport factor 2 family protein</fullName>
    </submittedName>
</protein>
<keyword evidence="1" id="KW-0732">Signal</keyword>